<keyword evidence="1 3" id="KW-0732">Signal</keyword>
<dbReference type="InterPro" id="IPR003137">
    <property type="entry name" value="PA_domain"/>
</dbReference>
<evidence type="ECO:0000256" key="2">
    <source>
        <dbReference type="ARBA" id="ARBA00023180"/>
    </source>
</evidence>
<dbReference type="OrthoDB" id="614750at2"/>
<keyword evidence="6" id="KW-1185">Reference proteome</keyword>
<dbReference type="Proteomes" id="UP000297258">
    <property type="component" value="Unassembled WGS sequence"/>
</dbReference>
<evidence type="ECO:0000313" key="6">
    <source>
        <dbReference type="Proteomes" id="UP000297258"/>
    </source>
</evidence>
<evidence type="ECO:0000256" key="3">
    <source>
        <dbReference type="SAM" id="SignalP"/>
    </source>
</evidence>
<dbReference type="Gene3D" id="3.50.30.30">
    <property type="match status" value="1"/>
</dbReference>
<evidence type="ECO:0000313" key="5">
    <source>
        <dbReference type="EMBL" id="TFW34554.1"/>
    </source>
</evidence>
<comment type="caution">
    <text evidence="5">The sequence shown here is derived from an EMBL/GenBank/DDBJ whole genome shotgun (WGS) entry which is preliminary data.</text>
</comment>
<dbReference type="CDD" id="cd04818">
    <property type="entry name" value="PA_subtilisin_1"/>
    <property type="match status" value="1"/>
</dbReference>
<dbReference type="SUPFAM" id="SSF52025">
    <property type="entry name" value="PA domain"/>
    <property type="match status" value="1"/>
</dbReference>
<keyword evidence="2" id="KW-0325">Glycoprotein</keyword>
<dbReference type="Pfam" id="PF02225">
    <property type="entry name" value="PA"/>
    <property type="match status" value="1"/>
</dbReference>
<protein>
    <submittedName>
        <fullName evidence="5">Peptidase</fullName>
    </submittedName>
</protein>
<feature type="domain" description="PA" evidence="4">
    <location>
        <begin position="326"/>
        <end position="402"/>
    </location>
</feature>
<dbReference type="PANTHER" id="PTHR22702:SF1">
    <property type="entry name" value="PROTEASE-ASSOCIATED DOMAIN-CONTAINING PROTEIN 1"/>
    <property type="match status" value="1"/>
</dbReference>
<proteinExistence type="predicted"/>
<evidence type="ECO:0000256" key="1">
    <source>
        <dbReference type="ARBA" id="ARBA00022729"/>
    </source>
</evidence>
<dbReference type="InterPro" id="IPR046450">
    <property type="entry name" value="PA_dom_sf"/>
</dbReference>
<dbReference type="AlphaFoldDB" id="A0A4Y9T3A4"/>
<dbReference type="EMBL" id="SPUM01000024">
    <property type="protein sequence ID" value="TFW34554.1"/>
    <property type="molecule type" value="Genomic_DNA"/>
</dbReference>
<gene>
    <name evidence="5" type="ORF">E4O92_03770</name>
</gene>
<dbReference type="PANTHER" id="PTHR22702">
    <property type="entry name" value="PROTEASE-ASSOCIATED DOMAIN-CONTAINING PROTEIN"/>
    <property type="match status" value="1"/>
</dbReference>
<feature type="signal peptide" evidence="3">
    <location>
        <begin position="1"/>
        <end position="28"/>
    </location>
</feature>
<name>A0A4Y9T3A4_9BURK</name>
<feature type="chain" id="PRO_5021410254" evidence="3">
    <location>
        <begin position="29"/>
        <end position="496"/>
    </location>
</feature>
<dbReference type="RefSeq" id="WP_135188419.1">
    <property type="nucleotide sequence ID" value="NZ_SPUM01000024.1"/>
</dbReference>
<reference evidence="5 6" key="1">
    <citation type="submission" date="2019-03" db="EMBL/GenBank/DDBJ databases">
        <title>Draft genome of Massilia hortus sp. nov., a novel bacterial species of the Oxalobacteraceae family.</title>
        <authorList>
            <person name="Peta V."/>
            <person name="Raths R."/>
            <person name="Bucking H."/>
        </authorList>
    </citation>
    <scope>NUCLEOTIDE SEQUENCE [LARGE SCALE GENOMIC DNA]</scope>
    <source>
        <strain evidence="5 6">ONC3</strain>
    </source>
</reference>
<organism evidence="5 6">
    <name type="scientific">Massilia horti</name>
    <dbReference type="NCBI Taxonomy" id="2562153"/>
    <lineage>
        <taxon>Bacteria</taxon>
        <taxon>Pseudomonadati</taxon>
        <taxon>Pseudomonadota</taxon>
        <taxon>Betaproteobacteria</taxon>
        <taxon>Burkholderiales</taxon>
        <taxon>Oxalobacteraceae</taxon>
        <taxon>Telluria group</taxon>
        <taxon>Massilia</taxon>
    </lineage>
</organism>
<sequence length="496" mass="51010">MRTKTTMHKIARPLIMAACALACVGAHAAKIDIKSRDPAGKGFNDPTPVAPVGGNPGTTLGEQRWNVYKYVAKVWEDALQSDVTITVSAGWEALTCTSSSAVLGSAGAYNLWHDAPGSQPQTWYPQALANKLAGVNLSEGQPDDGSGYANVDIKTQFNMNLGNPGCLDGSPFYLGLDGNAGTKVNFVETLLHELGHGLGFSVLSVQTSTGFRINAAGNAYVSSGGLPSVWEQFMYDNTAKKTWLNMTSAERKASAINPLQLAWNGPNVVAGATMLSHMPMIKLESPAPGGSRLIDYNASAFGPAINTPSLAGAVAAVATQAGELGNACSPFNAANAAAVAGKVALMSRGGCTFAEKVKNAQNAGAVAAILANNVAGAFVPGGSDPTITIPSGGILQSDGDALKAAITAAVPYGGRGNPGLVIASWSSDPARIAGADSAGRPLLYTPNPLVSGSSVSHWDVTATPNLLMEPNINSDLGIELMPPKDLTLPLLKDIGW</sequence>
<accession>A0A4Y9T3A4</accession>
<evidence type="ECO:0000259" key="4">
    <source>
        <dbReference type="Pfam" id="PF02225"/>
    </source>
</evidence>